<dbReference type="OrthoDB" id="6369833at2759"/>
<gene>
    <name evidence="2" type="ORF">GWK47_021668</name>
</gene>
<organism evidence="2 3">
    <name type="scientific">Chionoecetes opilio</name>
    <name type="common">Atlantic snow crab</name>
    <name type="synonym">Cancer opilio</name>
    <dbReference type="NCBI Taxonomy" id="41210"/>
    <lineage>
        <taxon>Eukaryota</taxon>
        <taxon>Metazoa</taxon>
        <taxon>Ecdysozoa</taxon>
        <taxon>Arthropoda</taxon>
        <taxon>Crustacea</taxon>
        <taxon>Multicrustacea</taxon>
        <taxon>Malacostraca</taxon>
        <taxon>Eumalacostraca</taxon>
        <taxon>Eucarida</taxon>
        <taxon>Decapoda</taxon>
        <taxon>Pleocyemata</taxon>
        <taxon>Brachyura</taxon>
        <taxon>Eubrachyura</taxon>
        <taxon>Majoidea</taxon>
        <taxon>Majidae</taxon>
        <taxon>Chionoecetes</taxon>
    </lineage>
</organism>
<proteinExistence type="predicted"/>
<sequence length="164" mass="18107">MRGPGRPPASSGGLEMSYPASKGPRYGQTRCHLCRRATVSPAGADIEAGSLAPNNHEHQRAVTPRPALSRAEEVVLHRLRLGYEPWKELRDGFEERPCQHCPHMTPHPLIHYLPFSRPATERLRQRVGPESEGPPRMAVPEKFAPAAGGGACRPTPPMNTKERE</sequence>
<feature type="region of interest" description="Disordered" evidence="1">
    <location>
        <begin position="1"/>
        <end position="26"/>
    </location>
</feature>
<name>A0A8J4XXH3_CHIOP</name>
<reference evidence="2" key="1">
    <citation type="submission" date="2020-07" db="EMBL/GenBank/DDBJ databases">
        <title>The High-quality genome of the commercially important snow crab, Chionoecetes opilio.</title>
        <authorList>
            <person name="Jeong J.-H."/>
            <person name="Ryu S."/>
        </authorList>
    </citation>
    <scope>NUCLEOTIDE SEQUENCE</scope>
    <source>
        <strain evidence="2">MADBK_172401_WGS</strain>
        <tissue evidence="2">Digestive gland</tissue>
    </source>
</reference>
<feature type="region of interest" description="Disordered" evidence="1">
    <location>
        <begin position="46"/>
        <end position="70"/>
    </location>
</feature>
<dbReference type="AlphaFoldDB" id="A0A8J4XXH3"/>
<evidence type="ECO:0000313" key="2">
    <source>
        <dbReference type="EMBL" id="KAG0710975.1"/>
    </source>
</evidence>
<evidence type="ECO:0000256" key="1">
    <source>
        <dbReference type="SAM" id="MobiDB-lite"/>
    </source>
</evidence>
<feature type="compositionally biased region" description="Low complexity" evidence="1">
    <location>
        <begin position="1"/>
        <end position="13"/>
    </location>
</feature>
<dbReference type="Proteomes" id="UP000770661">
    <property type="component" value="Unassembled WGS sequence"/>
</dbReference>
<comment type="caution">
    <text evidence="2">The sequence shown here is derived from an EMBL/GenBank/DDBJ whole genome shotgun (WGS) entry which is preliminary data.</text>
</comment>
<protein>
    <submittedName>
        <fullName evidence="2">Uncharacterized protein</fullName>
    </submittedName>
</protein>
<evidence type="ECO:0000313" key="3">
    <source>
        <dbReference type="Proteomes" id="UP000770661"/>
    </source>
</evidence>
<keyword evidence="3" id="KW-1185">Reference proteome</keyword>
<dbReference type="EMBL" id="JACEEZ010023671">
    <property type="protein sequence ID" value="KAG0710975.1"/>
    <property type="molecule type" value="Genomic_DNA"/>
</dbReference>
<feature type="region of interest" description="Disordered" evidence="1">
    <location>
        <begin position="125"/>
        <end position="164"/>
    </location>
</feature>
<accession>A0A8J4XXH3</accession>